<dbReference type="STRING" id="494026.PGLA_21115"/>
<reference evidence="1 2" key="1">
    <citation type="submission" date="2016-03" db="EMBL/GenBank/DDBJ databases">
        <title>Draft genome sequence of Paenibacillus glacialis DSM 22343.</title>
        <authorList>
            <person name="Shin S.-K."/>
            <person name="Yi H."/>
        </authorList>
    </citation>
    <scope>NUCLEOTIDE SEQUENCE [LARGE SCALE GENOMIC DNA]</scope>
    <source>
        <strain evidence="1 2">DSM 22343</strain>
    </source>
</reference>
<evidence type="ECO:0000313" key="1">
    <source>
        <dbReference type="EMBL" id="OAB35932.1"/>
    </source>
</evidence>
<accession>A0A168F7B7</accession>
<comment type="caution">
    <text evidence="1">The sequence shown here is derived from an EMBL/GenBank/DDBJ whole genome shotgun (WGS) entry which is preliminary data.</text>
</comment>
<dbReference type="Proteomes" id="UP000076967">
    <property type="component" value="Unassembled WGS sequence"/>
</dbReference>
<keyword evidence="2" id="KW-1185">Reference proteome</keyword>
<proteinExistence type="predicted"/>
<dbReference type="EMBL" id="LVJH01000058">
    <property type="protein sequence ID" value="OAB35932.1"/>
    <property type="molecule type" value="Genomic_DNA"/>
</dbReference>
<dbReference type="OrthoDB" id="2081369at2"/>
<sequence length="204" mass="23943">MSTHWDEKIAGFLAQQQRDRELYDEMDGITEQTWMEMVESGEVRFKDQTIVLENKSLFDNKLQIRLPKDLTSMPKGMLEREGKPRNRDQYLFVSDQEELACGLNWMEQAETAADLEILKTCMMIESKGKKPEIRLFELEDEALKEMNIETYDCLVPTEQGQIYQLIFLTLFRERVLMGTFQFKAEHATLWRPLSAAIIQSVQFT</sequence>
<dbReference type="RefSeq" id="WP_068536683.1">
    <property type="nucleotide sequence ID" value="NZ_LVJH01000058.1"/>
</dbReference>
<name>A0A168F7B7_9BACL</name>
<organism evidence="1 2">
    <name type="scientific">Paenibacillus glacialis</name>
    <dbReference type="NCBI Taxonomy" id="494026"/>
    <lineage>
        <taxon>Bacteria</taxon>
        <taxon>Bacillati</taxon>
        <taxon>Bacillota</taxon>
        <taxon>Bacilli</taxon>
        <taxon>Bacillales</taxon>
        <taxon>Paenibacillaceae</taxon>
        <taxon>Paenibacillus</taxon>
    </lineage>
</organism>
<gene>
    <name evidence="1" type="ORF">PGLA_21115</name>
</gene>
<dbReference type="AlphaFoldDB" id="A0A168F7B7"/>
<protein>
    <submittedName>
        <fullName evidence="1">Uncharacterized protein</fullName>
    </submittedName>
</protein>
<evidence type="ECO:0000313" key="2">
    <source>
        <dbReference type="Proteomes" id="UP000076967"/>
    </source>
</evidence>